<reference evidence="2 3" key="1">
    <citation type="submission" date="2021-05" db="EMBL/GenBank/DDBJ databases">
        <title>The draft genome of Geobacter pelophilus DSM 12255.</title>
        <authorList>
            <person name="Xu Z."/>
            <person name="Masuda Y."/>
            <person name="Itoh H."/>
            <person name="Senoo K."/>
        </authorList>
    </citation>
    <scope>NUCLEOTIDE SEQUENCE [LARGE SCALE GENOMIC DNA]</scope>
    <source>
        <strain evidence="2 3">DSM 12255</strain>
    </source>
</reference>
<comment type="caution">
    <text evidence="2">The sequence shown here is derived from an EMBL/GenBank/DDBJ whole genome shotgun (WGS) entry which is preliminary data.</text>
</comment>
<evidence type="ECO:0000313" key="2">
    <source>
        <dbReference type="EMBL" id="MBT0663221.1"/>
    </source>
</evidence>
<evidence type="ECO:0000259" key="1">
    <source>
        <dbReference type="Pfam" id="PF01048"/>
    </source>
</evidence>
<dbReference type="SUPFAM" id="SSF53167">
    <property type="entry name" value="Purine and uridine phosphorylases"/>
    <property type="match status" value="1"/>
</dbReference>
<dbReference type="RefSeq" id="WP_214169981.1">
    <property type="nucleotide sequence ID" value="NZ_JAHCVJ010000001.1"/>
</dbReference>
<dbReference type="GO" id="GO:0008782">
    <property type="term" value="F:adenosylhomocysteine nucleosidase activity"/>
    <property type="evidence" value="ECO:0007669"/>
    <property type="project" value="TreeGrafter"/>
</dbReference>
<dbReference type="PANTHER" id="PTHR46832">
    <property type="entry name" value="5'-METHYLTHIOADENOSINE/S-ADENOSYLHOMOCYSTEINE NUCLEOSIDASE"/>
    <property type="match status" value="1"/>
</dbReference>
<organism evidence="2 3">
    <name type="scientific">Geoanaerobacter pelophilus</name>
    <dbReference type="NCBI Taxonomy" id="60036"/>
    <lineage>
        <taxon>Bacteria</taxon>
        <taxon>Pseudomonadati</taxon>
        <taxon>Thermodesulfobacteriota</taxon>
        <taxon>Desulfuromonadia</taxon>
        <taxon>Geobacterales</taxon>
        <taxon>Geobacteraceae</taxon>
        <taxon>Geoanaerobacter</taxon>
    </lineage>
</organism>
<dbReference type="Proteomes" id="UP000811899">
    <property type="component" value="Unassembled WGS sequence"/>
</dbReference>
<gene>
    <name evidence="2" type="ORF">KI809_02815</name>
</gene>
<accession>A0AAW4L7K3</accession>
<sequence>MQRLGLIAAMQEEIQPLLRIVKPSRMEVIGKRHVWWLGKSESICLVESGMGPDNAATATRLLIDIEKPELIVNFGFAGSLTSALCVGDIVMADRLLFMHGRLFSEQSGLSNDLSRRHTDMQEKCGCLIHQGSFVTTRTITAKKEIAGRLPAGIAQAVVEMETAAVAQVANKEKIPLLALRAISDGFDDELGFSLDEFCDKDLNLQKWRVMLTLAKKPWIIPQLIRLAGNTKQAGRKLAMAVAGLLVPTP</sequence>
<feature type="domain" description="Nucleoside phosphorylase" evidence="1">
    <location>
        <begin position="3"/>
        <end position="192"/>
    </location>
</feature>
<dbReference type="GO" id="GO:0005829">
    <property type="term" value="C:cytosol"/>
    <property type="evidence" value="ECO:0007669"/>
    <property type="project" value="TreeGrafter"/>
</dbReference>
<dbReference type="InterPro" id="IPR000845">
    <property type="entry name" value="Nucleoside_phosphorylase_d"/>
</dbReference>
<dbReference type="InterPro" id="IPR035994">
    <property type="entry name" value="Nucleoside_phosphorylase_sf"/>
</dbReference>
<name>A0AAW4L7K3_9BACT</name>
<evidence type="ECO:0000313" key="3">
    <source>
        <dbReference type="Proteomes" id="UP000811899"/>
    </source>
</evidence>
<dbReference type="AlphaFoldDB" id="A0AAW4L7K3"/>
<dbReference type="GO" id="GO:0019284">
    <property type="term" value="P:L-methionine salvage from S-adenosylmethionine"/>
    <property type="evidence" value="ECO:0007669"/>
    <property type="project" value="TreeGrafter"/>
</dbReference>
<keyword evidence="3" id="KW-1185">Reference proteome</keyword>
<dbReference type="PANTHER" id="PTHR46832:SF1">
    <property type="entry name" value="5'-METHYLTHIOADENOSINE_S-ADENOSYLHOMOCYSTEINE NUCLEOSIDASE"/>
    <property type="match status" value="1"/>
</dbReference>
<dbReference type="Gene3D" id="3.40.50.1580">
    <property type="entry name" value="Nucleoside phosphorylase domain"/>
    <property type="match status" value="1"/>
</dbReference>
<dbReference type="Pfam" id="PF01048">
    <property type="entry name" value="PNP_UDP_1"/>
    <property type="match status" value="1"/>
</dbReference>
<dbReference type="CDD" id="cd17877">
    <property type="entry name" value="NP_MTAN-like"/>
    <property type="match status" value="1"/>
</dbReference>
<protein>
    <submittedName>
        <fullName evidence="2">Nucleoside phosphorylase</fullName>
    </submittedName>
</protein>
<dbReference type="GO" id="GO:0009116">
    <property type="term" value="P:nucleoside metabolic process"/>
    <property type="evidence" value="ECO:0007669"/>
    <property type="project" value="InterPro"/>
</dbReference>
<dbReference type="EMBL" id="JAHCVJ010000001">
    <property type="protein sequence ID" value="MBT0663221.1"/>
    <property type="molecule type" value="Genomic_DNA"/>
</dbReference>
<proteinExistence type="predicted"/>
<dbReference type="GO" id="GO:0008930">
    <property type="term" value="F:methylthioadenosine nucleosidase activity"/>
    <property type="evidence" value="ECO:0007669"/>
    <property type="project" value="TreeGrafter"/>
</dbReference>